<evidence type="ECO:0000313" key="11">
    <source>
        <dbReference type="EMBL" id="SET90704.1"/>
    </source>
</evidence>
<dbReference type="GO" id="GO:0015031">
    <property type="term" value="P:protein transport"/>
    <property type="evidence" value="ECO:0007669"/>
    <property type="project" value="UniProtKB-KW"/>
</dbReference>
<dbReference type="STRING" id="82805.SAMN04487998_3100"/>
<sequence>MTESGKVFVRFTIDAEGKQQNVRVVKGFDPYADAEALRVVSLLKSWTPGTKNGKPAAVEYNIPIMFNYTEE</sequence>
<dbReference type="PROSITE" id="PS52015">
    <property type="entry name" value="TONB_CTD"/>
    <property type="match status" value="1"/>
</dbReference>
<keyword evidence="12" id="KW-1185">Reference proteome</keyword>
<evidence type="ECO:0000256" key="7">
    <source>
        <dbReference type="ARBA" id="ARBA00022927"/>
    </source>
</evidence>
<name>A0A1I0I2H6_9BACT</name>
<keyword evidence="6" id="KW-0812">Transmembrane</keyword>
<evidence type="ECO:0000313" key="12">
    <source>
        <dbReference type="Proteomes" id="UP000198697"/>
    </source>
</evidence>
<evidence type="ECO:0000256" key="6">
    <source>
        <dbReference type="ARBA" id="ARBA00022692"/>
    </source>
</evidence>
<dbReference type="SUPFAM" id="SSF74653">
    <property type="entry name" value="TolA/TonB C-terminal domain"/>
    <property type="match status" value="1"/>
</dbReference>
<evidence type="ECO:0000256" key="3">
    <source>
        <dbReference type="ARBA" id="ARBA00022448"/>
    </source>
</evidence>
<evidence type="ECO:0000256" key="8">
    <source>
        <dbReference type="ARBA" id="ARBA00022989"/>
    </source>
</evidence>
<dbReference type="GO" id="GO:0098797">
    <property type="term" value="C:plasma membrane protein complex"/>
    <property type="evidence" value="ECO:0007669"/>
    <property type="project" value="TreeGrafter"/>
</dbReference>
<keyword evidence="3" id="KW-0813">Transport</keyword>
<keyword evidence="5" id="KW-0997">Cell inner membrane</keyword>
<gene>
    <name evidence="11" type="ORF">SAMN04487998_3100</name>
</gene>
<evidence type="ECO:0000256" key="1">
    <source>
        <dbReference type="ARBA" id="ARBA00004383"/>
    </source>
</evidence>
<keyword evidence="8" id="KW-1133">Transmembrane helix</keyword>
<keyword evidence="9" id="KW-0472">Membrane</keyword>
<dbReference type="EMBL" id="FOHS01000004">
    <property type="protein sequence ID" value="SET90704.1"/>
    <property type="molecule type" value="Genomic_DNA"/>
</dbReference>
<dbReference type="Proteomes" id="UP000198697">
    <property type="component" value="Unassembled WGS sequence"/>
</dbReference>
<dbReference type="RefSeq" id="WP_177189857.1">
    <property type="nucleotide sequence ID" value="NZ_FOHS01000004.1"/>
</dbReference>
<keyword evidence="7" id="KW-0653">Protein transport</keyword>
<dbReference type="AlphaFoldDB" id="A0A1I0I2H6"/>
<dbReference type="PANTHER" id="PTHR33446">
    <property type="entry name" value="PROTEIN TONB-RELATED"/>
    <property type="match status" value="1"/>
</dbReference>
<dbReference type="PANTHER" id="PTHR33446:SF2">
    <property type="entry name" value="PROTEIN TONB"/>
    <property type="match status" value="1"/>
</dbReference>
<evidence type="ECO:0000256" key="5">
    <source>
        <dbReference type="ARBA" id="ARBA00022519"/>
    </source>
</evidence>
<dbReference type="InterPro" id="IPR006260">
    <property type="entry name" value="TonB/TolA_C"/>
</dbReference>
<evidence type="ECO:0000256" key="2">
    <source>
        <dbReference type="ARBA" id="ARBA00006555"/>
    </source>
</evidence>
<accession>A0A1I0I2H6</accession>
<comment type="similarity">
    <text evidence="2">Belongs to the TonB family.</text>
</comment>
<dbReference type="InterPro" id="IPR051045">
    <property type="entry name" value="TonB-dependent_transducer"/>
</dbReference>
<protein>
    <submittedName>
        <fullName evidence="11">TonB family C-terminal domain-containing protein</fullName>
    </submittedName>
</protein>
<evidence type="ECO:0000256" key="4">
    <source>
        <dbReference type="ARBA" id="ARBA00022475"/>
    </source>
</evidence>
<dbReference type="Gene3D" id="3.30.1150.10">
    <property type="match status" value="1"/>
</dbReference>
<feature type="domain" description="TonB C-terminal" evidence="10">
    <location>
        <begin position="1"/>
        <end position="71"/>
    </location>
</feature>
<dbReference type="Pfam" id="PF03544">
    <property type="entry name" value="TonB_C"/>
    <property type="match status" value="1"/>
</dbReference>
<dbReference type="InterPro" id="IPR037682">
    <property type="entry name" value="TonB_C"/>
</dbReference>
<keyword evidence="4" id="KW-1003">Cell membrane</keyword>
<dbReference type="GO" id="GO:0031992">
    <property type="term" value="F:energy transducer activity"/>
    <property type="evidence" value="ECO:0007669"/>
    <property type="project" value="TreeGrafter"/>
</dbReference>
<dbReference type="GO" id="GO:0055085">
    <property type="term" value="P:transmembrane transport"/>
    <property type="evidence" value="ECO:0007669"/>
    <property type="project" value="InterPro"/>
</dbReference>
<evidence type="ECO:0000256" key="9">
    <source>
        <dbReference type="ARBA" id="ARBA00023136"/>
    </source>
</evidence>
<organism evidence="11 12">
    <name type="scientific">Hymenobacter actinosclerus</name>
    <dbReference type="NCBI Taxonomy" id="82805"/>
    <lineage>
        <taxon>Bacteria</taxon>
        <taxon>Pseudomonadati</taxon>
        <taxon>Bacteroidota</taxon>
        <taxon>Cytophagia</taxon>
        <taxon>Cytophagales</taxon>
        <taxon>Hymenobacteraceae</taxon>
        <taxon>Hymenobacter</taxon>
    </lineage>
</organism>
<dbReference type="NCBIfam" id="TIGR01352">
    <property type="entry name" value="tonB_Cterm"/>
    <property type="match status" value="1"/>
</dbReference>
<proteinExistence type="inferred from homology"/>
<evidence type="ECO:0000259" key="10">
    <source>
        <dbReference type="PROSITE" id="PS52015"/>
    </source>
</evidence>
<comment type="subcellular location">
    <subcellularLocation>
        <location evidence="1">Cell inner membrane</location>
        <topology evidence="1">Single-pass membrane protein</topology>
        <orientation evidence="1">Periplasmic side</orientation>
    </subcellularLocation>
</comment>
<reference evidence="12" key="1">
    <citation type="submission" date="2016-10" db="EMBL/GenBank/DDBJ databases">
        <authorList>
            <person name="Varghese N."/>
            <person name="Submissions S."/>
        </authorList>
    </citation>
    <scope>NUCLEOTIDE SEQUENCE [LARGE SCALE GENOMIC DNA]</scope>
    <source>
        <strain evidence="12">DSM 15310</strain>
    </source>
</reference>